<dbReference type="SMART" id="SM00150">
    <property type="entry name" value="SPEC"/>
    <property type="match status" value="3"/>
</dbReference>
<proteinExistence type="predicted"/>
<dbReference type="GO" id="GO:0048471">
    <property type="term" value="C:perinuclear region of cytoplasm"/>
    <property type="evidence" value="ECO:0000318"/>
    <property type="project" value="GO_Central"/>
</dbReference>
<evidence type="ECO:0000256" key="3">
    <source>
        <dbReference type="ARBA" id="ARBA00022737"/>
    </source>
</evidence>
<evidence type="ECO:0000256" key="4">
    <source>
        <dbReference type="ARBA" id="ARBA00023136"/>
    </source>
</evidence>
<feature type="compositionally biased region" description="Low complexity" evidence="6">
    <location>
        <begin position="355"/>
        <end position="369"/>
    </location>
</feature>
<evidence type="ECO:0000313" key="8">
    <source>
        <dbReference type="RefSeq" id="XP_018086687.1"/>
    </source>
</evidence>
<feature type="region of interest" description="Disordered" evidence="6">
    <location>
        <begin position="341"/>
        <end position="435"/>
    </location>
</feature>
<feature type="region of interest" description="Disordered" evidence="6">
    <location>
        <begin position="491"/>
        <end position="531"/>
    </location>
</feature>
<sequence>MNVTLTPTLPEHPGIMEPPSLNVTELEGSNGQDCIQQYDRPPPLHSGADWKIILHLPEIDTWIRSTSERVRQLTQSVQEDPQSKHVDVHLMQLKEICEDISDHVEQIHALLDTEFSLKLLSYSVNVIVDIHTVQLLWHQLRVSVLVLRERILQGLQDSNGNYTRQTDILQAFTQENQEDRLDALTEVDCSGQLTIRCPPDYLSLDCGITAYELSDYSPREEENHMLPAKPLQAWTYSAMQEEFPDLVKGPGLLSVAPECNEEPVNEEENDCIPINTEESGQQPPRTLALAESTTPKRPLQDSSDHGSDSPTRPSLPKRGLFLNDAGHFGQAGCIGTSVEINSSQPPCPSSPRNHLTLTLTPPYTPTAPTKSKSHLEAENGKASRMQGSKDLDIKKPQCLDTAKSPSGKSPPHRTQKENAKEMWEDHKTLDSPPHDLETSSWYGSDEFLALPSHLHQTDVLALHLGSLSQLVSPAPEDSQPPFRDVEDWEISSGSEIGPSSPRCLSPSTPSDLASYFNSSGQSTPQLAGSTSSKCQNRAELIQKLMWDIQRQDNDRHVWDRIQGFVSKLDRFIHWLQDAMEATENWTPPQPETEALQLYLHTHLNFKQSVDSHCTLKDAVLEEGHRLMEVLVSHRPGFQEMLQMITAQWKELQRQIRRQHGWILSALDTIKAEILQPDEEDKAQVNGSLSSLEAQREAVSQMSLQLSSAQHSQNPVPPEVTFIKSSLRKESMYEVEAEWQDIWDWLLDMEATVQNSLGLLVSEDQHLQMCKRCNVEMSLREDRVQALLSQLEALKLEGSPLPDSILSKEELIREKWEMLKKSLSEALPASATQVVLSPGSGSLLQQLDQRVKELKSWLRDTELTLYNSSLKVVDEAGDQERLQKELQRFQALCTELQLRRCGVMSVLRLCHHLMNLQEPTPQQDTPSLQLLSVNLERRWEAIVMQSTQWQRQLQREVGDEQELDLFVDPDWADLRSNVVEEALEWDETDITAESVCGNQDPESLTAEATVSHERCCSDQAISGHLSHQSQYQTPVYQVYSLHNMELFRTGIDSSLGKDPKLAPLSLSLLQGNTYTSLPDLASGSSREHSLQPPKTKGGSTGHSECESGIASGGEGVTAANSEGCLSLDGEVLQGRDEDIGQIVTIEDGPISYSRTKHFAPCTLYDCSFLQTDRFKTGSLERAQLSIPNFSFSKIAGQTAVNRTMLLPSSKDQSPDDTTEFQDFIEVLSAQDSPSSSSSLESLSVACEVLENTSLRRSVSLESWPASYKSNEDLFSQQVSADVTPGSEPGEELSKRTLDLLKRLEDIECPSEQKMKRSLSDDITLRSGSRETSITGFQSPRDRVSSENEDLGSELTELSSSEELSLRSEDLAVLKGKLLGSNTSFHKHLSRSLCGEEGEANLSMIVNVSCTSACTDEEDDSDLLSSSTLTLTEEEEEEFEEPNSSLGSEDEAEDGTELPLGADFIRREMQAWIRPSFFLPKEKRKISRIVQDMPGASKDKKALQSFLHRHCENNGNGKASCKKMTKIEPEKNLFTSPQLVDDMENGNVSNRLVPVKNGVNKVNMPERHNKPGPHPMISITKTEKLHPPSMPALAYHKPRELGPPFNGKSSLRVTRDAVVDVDMPDMNSSALDSSQESACSCHATYEKTKNPDCNVHEFVKEILDMASTALHGSVPQEGPGHGRGAQLRKKVLEHSRKQLERGDFISYLSLSSHDSDCGELNGSVRSATPQMSTEETGAGDMEGMFEACTEAKVEGESDRSSDLKGSFNGTSKQNYLKNEPVKTNTPRLGIKGPQNKIQASGQQTILKVSGLKFQGHSKITKGANTKISSKVLPASRELNSDPTGKISAKPTVSNLPILHKRAKEPKTAGSTLESTEYQKKQPHGPKSYKDL</sequence>
<organism evidence="8">
    <name type="scientific">Xenopus laevis</name>
    <name type="common">African clawed frog</name>
    <dbReference type="NCBI Taxonomy" id="8355"/>
    <lineage>
        <taxon>Eukaryota</taxon>
        <taxon>Metazoa</taxon>
        <taxon>Chordata</taxon>
        <taxon>Craniata</taxon>
        <taxon>Vertebrata</taxon>
        <taxon>Euteleostomi</taxon>
        <taxon>Amphibia</taxon>
        <taxon>Batrachia</taxon>
        <taxon>Anura</taxon>
        <taxon>Pipoidea</taxon>
        <taxon>Pipidae</taxon>
        <taxon>Xenopodinae</taxon>
        <taxon>Xenopus</taxon>
        <taxon>Xenopus</taxon>
    </lineage>
</organism>
<dbReference type="RefSeq" id="XP_041429277.1">
    <property type="nucleotide sequence ID" value="XM_041573343.1"/>
</dbReference>
<dbReference type="CTD" id="108699238"/>
<feature type="compositionally biased region" description="Basic and acidic residues" evidence="6">
    <location>
        <begin position="373"/>
        <end position="397"/>
    </location>
</feature>
<dbReference type="SUPFAM" id="SSF46966">
    <property type="entry name" value="Spectrin repeat"/>
    <property type="match status" value="3"/>
</dbReference>
<evidence type="ECO:0000256" key="6">
    <source>
        <dbReference type="SAM" id="MobiDB-lite"/>
    </source>
</evidence>
<feature type="region of interest" description="Disordered" evidence="6">
    <location>
        <begin position="274"/>
        <end position="323"/>
    </location>
</feature>
<dbReference type="Xenbase" id="XB-GENE-17340590">
    <property type="gene designation" value="akap6.L"/>
</dbReference>
<evidence type="ECO:0000313" key="7">
    <source>
        <dbReference type="Proteomes" id="UP000186698"/>
    </source>
</evidence>
<dbReference type="OrthoDB" id="10041151at2759"/>
<evidence type="ECO:0000313" key="9">
    <source>
        <dbReference type="RefSeq" id="XP_041429277.1"/>
    </source>
</evidence>
<feature type="compositionally biased region" description="Polar residues" evidence="6">
    <location>
        <begin position="505"/>
        <end position="531"/>
    </location>
</feature>
<comment type="subcellular location">
    <subcellularLocation>
        <location evidence="1">Nucleus membrane</location>
    </subcellularLocation>
</comment>
<feature type="region of interest" description="Disordered" evidence="6">
    <location>
        <begin position="1832"/>
        <end position="1889"/>
    </location>
</feature>
<reference evidence="8" key="1">
    <citation type="submission" date="2022-04" db="UniProtKB">
        <authorList>
            <consortium name="RefSeq"/>
        </authorList>
    </citation>
    <scope>IDENTIFICATION</scope>
    <source>
        <strain evidence="8 9">J_2021</strain>
        <tissue evidence="8 9">Erythrocytes</tissue>
    </source>
</reference>
<dbReference type="PANTHER" id="PTHR14514">
    <property type="entry name" value="PKA ANCHORING PROTEIN"/>
    <property type="match status" value="1"/>
</dbReference>
<evidence type="ECO:0000313" key="10">
    <source>
        <dbReference type="RefSeq" id="XP_041429279.1"/>
    </source>
</evidence>
<dbReference type="PANTHER" id="PTHR14514:SF2">
    <property type="entry name" value="A-KINASE ANCHOR PROTEIN 6"/>
    <property type="match status" value="1"/>
</dbReference>
<dbReference type="RefSeq" id="XP_041429279.1">
    <property type="nucleotide sequence ID" value="XM_041573345.1"/>
</dbReference>
<dbReference type="GO" id="GO:0031965">
    <property type="term" value="C:nuclear membrane"/>
    <property type="evidence" value="ECO:0007669"/>
    <property type="project" value="UniProtKB-SubCell"/>
</dbReference>
<feature type="compositionally biased region" description="Basic and acidic residues" evidence="6">
    <location>
        <begin position="414"/>
        <end position="435"/>
    </location>
</feature>
<keyword evidence="5" id="KW-0539">Nucleus</keyword>
<protein>
    <submittedName>
        <fullName evidence="8 9">A-kinase anchor protein 6</fullName>
    </submittedName>
</protein>
<dbReference type="Gene3D" id="1.20.58.60">
    <property type="match status" value="3"/>
</dbReference>
<feature type="compositionally biased region" description="Acidic residues" evidence="6">
    <location>
        <begin position="1430"/>
        <end position="1439"/>
    </location>
</feature>
<dbReference type="CDD" id="cd00176">
    <property type="entry name" value="SPEC"/>
    <property type="match status" value="1"/>
</dbReference>
<feature type="region of interest" description="Disordered" evidence="6">
    <location>
        <begin position="1753"/>
        <end position="1794"/>
    </location>
</feature>
<dbReference type="GO" id="GO:0051018">
    <property type="term" value="F:protein kinase A binding"/>
    <property type="evidence" value="ECO:0000318"/>
    <property type="project" value="GO_Central"/>
</dbReference>
<feature type="compositionally biased region" description="Polar residues" evidence="6">
    <location>
        <begin position="1765"/>
        <end position="1784"/>
    </location>
</feature>
<gene>
    <name evidence="8 9 10 11" type="primary">akap6.L</name>
</gene>
<feature type="compositionally biased region" description="Basic and acidic residues" evidence="6">
    <location>
        <begin position="298"/>
        <end position="307"/>
    </location>
</feature>
<dbReference type="Proteomes" id="UP000186698">
    <property type="component" value="Chromosome 8L"/>
</dbReference>
<evidence type="ECO:0000256" key="5">
    <source>
        <dbReference type="ARBA" id="ARBA00023242"/>
    </source>
</evidence>
<keyword evidence="7" id="KW-1185">Reference proteome</keyword>
<dbReference type="KEGG" id="xla:108699238"/>
<feature type="region of interest" description="Disordered" evidence="6">
    <location>
        <begin position="1077"/>
        <end position="1113"/>
    </location>
</feature>
<keyword evidence="4" id="KW-0472">Membrane</keyword>
<evidence type="ECO:0000256" key="1">
    <source>
        <dbReference type="ARBA" id="ARBA00004126"/>
    </source>
</evidence>
<feature type="region of interest" description="Disordered" evidence="6">
    <location>
        <begin position="1310"/>
        <end position="1355"/>
    </location>
</feature>
<keyword evidence="3" id="KW-0677">Repeat</keyword>
<name>A0A8J0TLX8_XENLA</name>
<feature type="compositionally biased region" description="Polar residues" evidence="6">
    <location>
        <begin position="1324"/>
        <end position="1336"/>
    </location>
</feature>
<dbReference type="RefSeq" id="XP_018086687.1">
    <property type="nucleotide sequence ID" value="XM_018231198.2"/>
</dbReference>
<keyword evidence="2" id="KW-0597">Phosphoprotein</keyword>
<dbReference type="Pfam" id="PF00435">
    <property type="entry name" value="Spectrin"/>
    <property type="match status" value="1"/>
</dbReference>
<feature type="compositionally biased region" description="Low complexity" evidence="6">
    <location>
        <begin position="491"/>
        <end position="501"/>
    </location>
</feature>
<feature type="compositionally biased region" description="Basic and acidic residues" evidence="6">
    <location>
        <begin position="1310"/>
        <end position="1322"/>
    </location>
</feature>
<feature type="region of interest" description="Disordered" evidence="6">
    <location>
        <begin position="1414"/>
        <end position="1453"/>
    </location>
</feature>
<accession>A0A8J0TLX8</accession>
<dbReference type="InterPro" id="IPR002017">
    <property type="entry name" value="Spectrin_repeat"/>
</dbReference>
<evidence type="ECO:0000313" key="11">
    <source>
        <dbReference type="Xenbase" id="XB-GENE-17340590"/>
    </source>
</evidence>
<dbReference type="GO" id="GO:0016529">
    <property type="term" value="C:sarcoplasmic reticulum"/>
    <property type="evidence" value="ECO:0000318"/>
    <property type="project" value="GO_Central"/>
</dbReference>
<dbReference type="AGR" id="Xenbase:XB-GENE-17340590"/>
<dbReference type="InterPro" id="IPR018159">
    <property type="entry name" value="Spectrin/alpha-actinin"/>
</dbReference>
<dbReference type="GeneID" id="108699238"/>
<evidence type="ECO:0000256" key="2">
    <source>
        <dbReference type="ARBA" id="ARBA00022553"/>
    </source>
</evidence>
<dbReference type="GO" id="GO:0044325">
    <property type="term" value="F:transmembrane transporter binding"/>
    <property type="evidence" value="ECO:0000318"/>
    <property type="project" value="GO_Central"/>
</dbReference>